<proteinExistence type="predicted"/>
<evidence type="ECO:0000313" key="3">
    <source>
        <dbReference type="Proteomes" id="UP000596427"/>
    </source>
</evidence>
<dbReference type="Proteomes" id="UP000596427">
    <property type="component" value="Plasmid unnamed2"/>
</dbReference>
<accession>A0A974PVD2</accession>
<evidence type="ECO:0000313" key="2">
    <source>
        <dbReference type="EMBL" id="QRG10099.1"/>
    </source>
</evidence>
<protein>
    <submittedName>
        <fullName evidence="2">Uncharacterized protein</fullName>
    </submittedName>
</protein>
<feature type="chain" id="PRO_5037754388" evidence="1">
    <location>
        <begin position="28"/>
        <end position="341"/>
    </location>
</feature>
<dbReference type="RefSeq" id="WP_203196980.1">
    <property type="nucleotide sequence ID" value="NZ_CP063364.1"/>
</dbReference>
<dbReference type="EMBL" id="CP063364">
    <property type="protein sequence ID" value="QRG10099.1"/>
    <property type="molecule type" value="Genomic_DNA"/>
</dbReference>
<gene>
    <name evidence="2" type="ORF">EZH22_30705</name>
</gene>
<keyword evidence="3" id="KW-1185">Reference proteome</keyword>
<feature type="signal peptide" evidence="1">
    <location>
        <begin position="1"/>
        <end position="27"/>
    </location>
</feature>
<keyword evidence="1" id="KW-0732">Signal</keyword>
<evidence type="ECO:0000256" key="1">
    <source>
        <dbReference type="SAM" id="SignalP"/>
    </source>
</evidence>
<organism evidence="2 3">
    <name type="scientific">Xanthobacter dioxanivorans</name>
    <dbReference type="NCBI Taxonomy" id="2528964"/>
    <lineage>
        <taxon>Bacteria</taxon>
        <taxon>Pseudomonadati</taxon>
        <taxon>Pseudomonadota</taxon>
        <taxon>Alphaproteobacteria</taxon>
        <taxon>Hyphomicrobiales</taxon>
        <taxon>Xanthobacteraceae</taxon>
        <taxon>Xanthobacter</taxon>
    </lineage>
</organism>
<dbReference type="AlphaFoldDB" id="A0A974PVD2"/>
<name>A0A974PVD2_9HYPH</name>
<dbReference type="KEGG" id="xdi:EZH22_30705"/>
<reference evidence="2 3" key="1">
    <citation type="submission" date="2020-10" db="EMBL/GenBank/DDBJ databases">
        <title>Degradation of 1,4-Dioxane by Xanthobacter sp. YN2, via a Novel Group-2 Soluble Di-Iron Monooxygenase.</title>
        <authorList>
            <person name="Ma F."/>
            <person name="Wang Y."/>
            <person name="Yang J."/>
            <person name="Guo H."/>
            <person name="Su D."/>
            <person name="Yu L."/>
        </authorList>
    </citation>
    <scope>NUCLEOTIDE SEQUENCE [LARGE SCALE GENOMIC DNA]</scope>
    <source>
        <strain evidence="2 3">YN2</strain>
        <plasmid evidence="2 3">unnamed2</plasmid>
    </source>
</reference>
<keyword evidence="2" id="KW-0614">Plasmid</keyword>
<sequence length="341" mass="35664">MSASLRSFILCGAAAAAVLVSSAVAQAQTCFVVDPVWRQQHIATQGALVGLVQGLQTAVSESLALSNEMYTSAVKVFTKQVDTSGQRVNTNKVGVNQALAATLMQEDRNQRVVKAQEEYGIGTGQGVNACKTISMMNGVNAALQVRSETALSWTAGLDVSPGSAKPLPDAVKLRLNNVSRADAAVLFDTTADDSAKSIVMAHMAGLPPAKPDSRLKSVEGEVMMQQARRVESLRSPALASLAAVAAASSKGSHGGTDFNSGNFGDDLSMLEALDKLIEQYGGGTAYDAWSAGLAGQAERGLLIELTRLRAMNMKLRQVDTEQRARLTAVVAGLLALETGGL</sequence>
<geneLocation type="plasmid" evidence="2 3">
    <name>unnamed2</name>
</geneLocation>